<keyword evidence="1" id="KW-0812">Transmembrane</keyword>
<name>A0A4Y2J384_ARAVE</name>
<evidence type="ECO:0000313" key="2">
    <source>
        <dbReference type="EMBL" id="GBM84577.1"/>
    </source>
</evidence>
<dbReference type="Proteomes" id="UP000499080">
    <property type="component" value="Unassembled WGS sequence"/>
</dbReference>
<sequence>MLVESRAQVYRNMRDTCLRWIQTMSCCFSSIGMHLLPIAALRMTNLLKVAFGFCSETTMLQSVCTS</sequence>
<dbReference type="AlphaFoldDB" id="A0A4Y2J384"/>
<feature type="transmembrane region" description="Helical" evidence="1">
    <location>
        <begin position="20"/>
        <end position="41"/>
    </location>
</feature>
<reference evidence="2 3" key="1">
    <citation type="journal article" date="2019" name="Sci. Rep.">
        <title>Orb-weaving spider Araneus ventricosus genome elucidates the spidroin gene catalogue.</title>
        <authorList>
            <person name="Kono N."/>
            <person name="Nakamura H."/>
            <person name="Ohtoshi R."/>
            <person name="Moran D.A.P."/>
            <person name="Shinohara A."/>
            <person name="Yoshida Y."/>
            <person name="Fujiwara M."/>
            <person name="Mori M."/>
            <person name="Tomita M."/>
            <person name="Arakawa K."/>
        </authorList>
    </citation>
    <scope>NUCLEOTIDE SEQUENCE [LARGE SCALE GENOMIC DNA]</scope>
</reference>
<evidence type="ECO:0000256" key="1">
    <source>
        <dbReference type="SAM" id="Phobius"/>
    </source>
</evidence>
<comment type="caution">
    <text evidence="2">The sequence shown here is derived from an EMBL/GenBank/DDBJ whole genome shotgun (WGS) entry which is preliminary data.</text>
</comment>
<keyword evidence="1" id="KW-0472">Membrane</keyword>
<gene>
    <name evidence="2" type="ORF">AVEN_33850_1</name>
</gene>
<dbReference type="EMBL" id="BGPR01003170">
    <property type="protein sequence ID" value="GBM84577.1"/>
    <property type="molecule type" value="Genomic_DNA"/>
</dbReference>
<protein>
    <submittedName>
        <fullName evidence="2">Uncharacterized protein</fullName>
    </submittedName>
</protein>
<keyword evidence="3" id="KW-1185">Reference proteome</keyword>
<proteinExistence type="predicted"/>
<organism evidence="2 3">
    <name type="scientific">Araneus ventricosus</name>
    <name type="common">Orbweaver spider</name>
    <name type="synonym">Epeira ventricosa</name>
    <dbReference type="NCBI Taxonomy" id="182803"/>
    <lineage>
        <taxon>Eukaryota</taxon>
        <taxon>Metazoa</taxon>
        <taxon>Ecdysozoa</taxon>
        <taxon>Arthropoda</taxon>
        <taxon>Chelicerata</taxon>
        <taxon>Arachnida</taxon>
        <taxon>Araneae</taxon>
        <taxon>Araneomorphae</taxon>
        <taxon>Entelegynae</taxon>
        <taxon>Araneoidea</taxon>
        <taxon>Araneidae</taxon>
        <taxon>Araneus</taxon>
    </lineage>
</organism>
<accession>A0A4Y2J384</accession>
<keyword evidence="1" id="KW-1133">Transmembrane helix</keyword>
<evidence type="ECO:0000313" key="3">
    <source>
        <dbReference type="Proteomes" id="UP000499080"/>
    </source>
</evidence>